<evidence type="ECO:0000256" key="12">
    <source>
        <dbReference type="SAM" id="MobiDB-lite"/>
    </source>
</evidence>
<evidence type="ECO:0000259" key="13">
    <source>
        <dbReference type="PROSITE" id="PS50011"/>
    </source>
</evidence>
<dbReference type="SMART" id="SM00220">
    <property type="entry name" value="S_TKc"/>
    <property type="match status" value="1"/>
</dbReference>
<dbReference type="InterPro" id="IPR000719">
    <property type="entry name" value="Prot_kinase_dom"/>
</dbReference>
<dbReference type="InterPro" id="IPR011009">
    <property type="entry name" value="Kinase-like_dom_sf"/>
</dbReference>
<gene>
    <name evidence="14" type="ORF">BB559_005701</name>
</gene>
<evidence type="ECO:0000256" key="6">
    <source>
        <dbReference type="ARBA" id="ARBA00022741"/>
    </source>
</evidence>
<evidence type="ECO:0000256" key="8">
    <source>
        <dbReference type="ARBA" id="ARBA00022840"/>
    </source>
</evidence>
<keyword evidence="5" id="KW-0808">Transferase</keyword>
<dbReference type="SUPFAM" id="SSF56112">
    <property type="entry name" value="Protein kinase-like (PK-like)"/>
    <property type="match status" value="1"/>
</dbReference>
<dbReference type="InterPro" id="IPR039046">
    <property type="entry name" value="PDPK1"/>
</dbReference>
<dbReference type="CDD" id="cd05581">
    <property type="entry name" value="STKc_PDK1"/>
    <property type="match status" value="1"/>
</dbReference>
<dbReference type="PROSITE" id="PS50011">
    <property type="entry name" value="PROTEIN_KINASE_DOM"/>
    <property type="match status" value="1"/>
</dbReference>
<dbReference type="Gene3D" id="1.10.510.10">
    <property type="entry name" value="Transferase(Phosphotransferase) domain 1"/>
    <property type="match status" value="1"/>
</dbReference>
<evidence type="ECO:0000256" key="4">
    <source>
        <dbReference type="ARBA" id="ARBA00022553"/>
    </source>
</evidence>
<feature type="region of interest" description="Disordered" evidence="12">
    <location>
        <begin position="500"/>
        <end position="519"/>
    </location>
</feature>
<comment type="caution">
    <text evidence="14">The sequence shown here is derived from an EMBL/GenBank/DDBJ whole genome shotgun (WGS) entry which is preliminary data.</text>
</comment>
<dbReference type="EMBL" id="MBFT01000654">
    <property type="protein sequence ID" value="PVU88156.1"/>
    <property type="molecule type" value="Genomic_DNA"/>
</dbReference>
<feature type="binding site" evidence="11">
    <location>
        <position position="60"/>
    </location>
    <ligand>
        <name>ATP</name>
        <dbReference type="ChEBI" id="CHEBI:30616"/>
    </ligand>
</feature>
<reference evidence="14 15" key="1">
    <citation type="journal article" date="2018" name="MBio">
        <title>Comparative Genomics Reveals the Core Gene Toolbox for the Fungus-Insect Symbiosis.</title>
        <authorList>
            <person name="Wang Y."/>
            <person name="Stata M."/>
            <person name="Wang W."/>
            <person name="Stajich J.E."/>
            <person name="White M.M."/>
            <person name="Moncalvo J.M."/>
        </authorList>
    </citation>
    <scope>NUCLEOTIDE SEQUENCE [LARGE SCALE GENOMIC DNA]</scope>
    <source>
        <strain evidence="14 15">AUS-77-4</strain>
    </source>
</reference>
<keyword evidence="15" id="KW-1185">Reference proteome</keyword>
<evidence type="ECO:0000256" key="7">
    <source>
        <dbReference type="ARBA" id="ARBA00022777"/>
    </source>
</evidence>
<dbReference type="AlphaFoldDB" id="A0A2T9Y763"/>
<dbReference type="GO" id="GO:0005524">
    <property type="term" value="F:ATP binding"/>
    <property type="evidence" value="ECO:0007669"/>
    <property type="project" value="UniProtKB-UniRule"/>
</dbReference>
<keyword evidence="3" id="KW-0723">Serine/threonine-protein kinase</keyword>
<dbReference type="OrthoDB" id="347657at2759"/>
<evidence type="ECO:0000256" key="11">
    <source>
        <dbReference type="PROSITE-ProRule" id="PRU10141"/>
    </source>
</evidence>
<organism evidence="14 15">
    <name type="scientific">Furculomyces boomerangus</name>
    <dbReference type="NCBI Taxonomy" id="61424"/>
    <lineage>
        <taxon>Eukaryota</taxon>
        <taxon>Fungi</taxon>
        <taxon>Fungi incertae sedis</taxon>
        <taxon>Zoopagomycota</taxon>
        <taxon>Kickxellomycotina</taxon>
        <taxon>Harpellomycetes</taxon>
        <taxon>Harpellales</taxon>
        <taxon>Harpellaceae</taxon>
        <taxon>Furculomyces</taxon>
    </lineage>
</organism>
<proteinExistence type="inferred from homology"/>
<dbReference type="Proteomes" id="UP000245699">
    <property type="component" value="Unassembled WGS sequence"/>
</dbReference>
<dbReference type="PANTHER" id="PTHR24356:SF163">
    <property type="entry name" value="3-PHOSPHOINOSITIDE-DEPENDENT PROTEIN KINASE 1-RELATED"/>
    <property type="match status" value="1"/>
</dbReference>
<dbReference type="InterPro" id="IPR008271">
    <property type="entry name" value="Ser/Thr_kinase_AS"/>
</dbReference>
<evidence type="ECO:0000256" key="3">
    <source>
        <dbReference type="ARBA" id="ARBA00022527"/>
    </source>
</evidence>
<protein>
    <recommendedName>
        <fullName evidence="2">non-specific serine/threonine protein kinase</fullName>
        <ecNumber evidence="2">2.7.11.1</ecNumber>
    </recommendedName>
</protein>
<evidence type="ECO:0000313" key="15">
    <source>
        <dbReference type="Proteomes" id="UP000245699"/>
    </source>
</evidence>
<keyword evidence="4" id="KW-0597">Phosphoprotein</keyword>
<dbReference type="PANTHER" id="PTHR24356">
    <property type="entry name" value="SERINE/THREONINE-PROTEIN KINASE"/>
    <property type="match status" value="1"/>
</dbReference>
<dbReference type="GO" id="GO:0004674">
    <property type="term" value="F:protein serine/threonine kinase activity"/>
    <property type="evidence" value="ECO:0007669"/>
    <property type="project" value="UniProtKB-KW"/>
</dbReference>
<dbReference type="InterPro" id="IPR017441">
    <property type="entry name" value="Protein_kinase_ATP_BS"/>
</dbReference>
<dbReference type="Pfam" id="PF00069">
    <property type="entry name" value="Pkinase"/>
    <property type="match status" value="1"/>
</dbReference>
<keyword evidence="8 11" id="KW-0067">ATP-binding</keyword>
<dbReference type="Gene3D" id="3.30.200.20">
    <property type="entry name" value="Phosphorylase Kinase, domain 1"/>
    <property type="match status" value="1"/>
</dbReference>
<keyword evidence="7" id="KW-0418">Kinase</keyword>
<keyword evidence="6 11" id="KW-0547">Nucleotide-binding</keyword>
<feature type="compositionally biased region" description="Basic and acidic residues" evidence="12">
    <location>
        <begin position="507"/>
        <end position="519"/>
    </location>
</feature>
<dbReference type="STRING" id="61424.A0A2T9Y763"/>
<dbReference type="EC" id="2.7.11.1" evidence="2"/>
<feature type="domain" description="Protein kinase" evidence="13">
    <location>
        <begin position="31"/>
        <end position="303"/>
    </location>
</feature>
<sequence length="567" mass="64676">MLKVHNYKHTTQINTNTKCPPLDTLNSKSGFVFGKCLGSGSYSTIVEARAKNSGTLYAAKIMNKNHIIKSKKLKYPEVERTALLRLDNHFIVKLASAFQDTENIFFILSYEENGDLFSLIEKNGVLSKQLAQFYAAELLLAIEFIHKNNILHRDIKPENILLDKDMHIKLSDFGSAKILDGNKEDHMNKTESTICDRKNIVSFTGTIEFIPPEILKGNQPEKGTDIWAFGCTIYQMLMGKPLFKDQNDLFTFQKVLNIEYELPSSLDLDAKDIISKIIVEIPEERLGCKKELELKEIKDHTFFKGISWIPLGMKQIQPPISDVSHTFSVPYTACNEKESDFIEPSDKFCFEQILRQNTRVANDSDISNNEPIDTEFESNSFPEIFHPDHFRKFVLTKNSFNTECSARTFIEPKGDFRFESLEQILSTKNESPQKTAFPDIEIGKFESDLHFNDSTLTNSKRISHIVQAELDKNLSQKDYEDINAKTIDVKKRKSPKIECMFTGGDSNEEKNPKASSKKDEYSCTAPVIKPLTINTSSFVVSDEKTGDFKTKTMKEKLFGRIGRCLCF</sequence>
<accession>A0A2T9Y763</accession>
<evidence type="ECO:0000256" key="9">
    <source>
        <dbReference type="ARBA" id="ARBA00047899"/>
    </source>
</evidence>
<dbReference type="PROSITE" id="PS00108">
    <property type="entry name" value="PROTEIN_KINASE_ST"/>
    <property type="match status" value="1"/>
</dbReference>
<dbReference type="GO" id="GO:0035556">
    <property type="term" value="P:intracellular signal transduction"/>
    <property type="evidence" value="ECO:0007669"/>
    <property type="project" value="TreeGrafter"/>
</dbReference>
<evidence type="ECO:0000256" key="5">
    <source>
        <dbReference type="ARBA" id="ARBA00022679"/>
    </source>
</evidence>
<comment type="catalytic activity">
    <reaction evidence="9">
        <text>L-threonyl-[protein] + ATP = O-phospho-L-threonyl-[protein] + ADP + H(+)</text>
        <dbReference type="Rhea" id="RHEA:46608"/>
        <dbReference type="Rhea" id="RHEA-COMP:11060"/>
        <dbReference type="Rhea" id="RHEA-COMP:11605"/>
        <dbReference type="ChEBI" id="CHEBI:15378"/>
        <dbReference type="ChEBI" id="CHEBI:30013"/>
        <dbReference type="ChEBI" id="CHEBI:30616"/>
        <dbReference type="ChEBI" id="CHEBI:61977"/>
        <dbReference type="ChEBI" id="CHEBI:456216"/>
        <dbReference type="EC" id="2.7.11.1"/>
    </reaction>
</comment>
<dbReference type="FunFam" id="1.10.510.10:FF:000024">
    <property type="entry name" value="Probable serine/threonine-protein kinase cot-1"/>
    <property type="match status" value="1"/>
</dbReference>
<evidence type="ECO:0000256" key="1">
    <source>
        <dbReference type="ARBA" id="ARBA00010006"/>
    </source>
</evidence>
<evidence type="ECO:0000313" key="14">
    <source>
        <dbReference type="EMBL" id="PVU88156.1"/>
    </source>
</evidence>
<name>A0A2T9Y763_9FUNG</name>
<dbReference type="PROSITE" id="PS00107">
    <property type="entry name" value="PROTEIN_KINASE_ATP"/>
    <property type="match status" value="1"/>
</dbReference>
<dbReference type="GO" id="GO:0007010">
    <property type="term" value="P:cytoskeleton organization"/>
    <property type="evidence" value="ECO:0007669"/>
    <property type="project" value="UniProtKB-ARBA"/>
</dbReference>
<dbReference type="InterPro" id="IPR050236">
    <property type="entry name" value="Ser_Thr_kinase_AGC"/>
</dbReference>
<comment type="catalytic activity">
    <reaction evidence="10">
        <text>L-seryl-[protein] + ATP = O-phospho-L-seryl-[protein] + ADP + H(+)</text>
        <dbReference type="Rhea" id="RHEA:17989"/>
        <dbReference type="Rhea" id="RHEA-COMP:9863"/>
        <dbReference type="Rhea" id="RHEA-COMP:11604"/>
        <dbReference type="ChEBI" id="CHEBI:15378"/>
        <dbReference type="ChEBI" id="CHEBI:29999"/>
        <dbReference type="ChEBI" id="CHEBI:30616"/>
        <dbReference type="ChEBI" id="CHEBI:83421"/>
        <dbReference type="ChEBI" id="CHEBI:456216"/>
        <dbReference type="EC" id="2.7.11.1"/>
    </reaction>
</comment>
<evidence type="ECO:0000256" key="2">
    <source>
        <dbReference type="ARBA" id="ARBA00012513"/>
    </source>
</evidence>
<comment type="similarity">
    <text evidence="1">Belongs to the protein kinase superfamily. AGC Ser/Thr protein kinase family. PDPK1 subfamily.</text>
</comment>
<evidence type="ECO:0000256" key="10">
    <source>
        <dbReference type="ARBA" id="ARBA00048679"/>
    </source>
</evidence>